<dbReference type="SUPFAM" id="SSF47240">
    <property type="entry name" value="Ferritin-like"/>
    <property type="match status" value="1"/>
</dbReference>
<dbReference type="EMBL" id="CP007452">
    <property type="protein sequence ID" value="AHM57212.1"/>
    <property type="molecule type" value="Genomic_DNA"/>
</dbReference>
<organism evidence="3 4">
    <name type="scientific">Peptoclostridium acidaminophilum DSM 3953</name>
    <dbReference type="NCBI Taxonomy" id="1286171"/>
    <lineage>
        <taxon>Bacteria</taxon>
        <taxon>Bacillati</taxon>
        <taxon>Bacillota</taxon>
        <taxon>Clostridia</taxon>
        <taxon>Peptostreptococcales</taxon>
        <taxon>Peptoclostridiaceae</taxon>
        <taxon>Peptoclostridium</taxon>
    </lineage>
</organism>
<dbReference type="OrthoDB" id="573482at2"/>
<dbReference type="InterPro" id="IPR012347">
    <property type="entry name" value="Ferritin-like"/>
</dbReference>
<dbReference type="eggNOG" id="COG1633">
    <property type="taxonomic scope" value="Bacteria"/>
</dbReference>
<sequence>MKMNKSAFSLNRHFSTILLVSVLAVSSIFMLSGCSATKDTVNETPPPSQETNNESAATTQPVDHNVDIDPTPLSETDKALSLEGYGAKGALADKDLTIHDMLTYAVQDEYLARGEYLAIVDKFGNQKPYSNIISAEETHLSYLKEVYLAYGLDFPADTSGDHVVVPADLLEAAKTGVQAEIDNIAMYELFLTYDLPENVFEVFTALKSGSESHLLAFQRQVDKLQ</sequence>
<evidence type="ECO:0000313" key="3">
    <source>
        <dbReference type="EMBL" id="AHM57212.1"/>
    </source>
</evidence>
<dbReference type="Proteomes" id="UP000019591">
    <property type="component" value="Chromosome"/>
</dbReference>
<dbReference type="RefSeq" id="WP_025436164.1">
    <property type="nucleotide sequence ID" value="NZ_CP007452.1"/>
</dbReference>
<dbReference type="AlphaFoldDB" id="W8TM04"/>
<name>W8TM04_PEPAC</name>
<dbReference type="Pfam" id="PF09968">
    <property type="entry name" value="DUF2202"/>
    <property type="match status" value="1"/>
</dbReference>
<dbReference type="InterPro" id="IPR019243">
    <property type="entry name" value="DUF2202"/>
</dbReference>
<keyword evidence="4" id="KW-1185">Reference proteome</keyword>
<evidence type="ECO:0000259" key="2">
    <source>
        <dbReference type="Pfam" id="PF09968"/>
    </source>
</evidence>
<feature type="region of interest" description="Disordered" evidence="1">
    <location>
        <begin position="38"/>
        <end position="73"/>
    </location>
</feature>
<evidence type="ECO:0000256" key="1">
    <source>
        <dbReference type="SAM" id="MobiDB-lite"/>
    </source>
</evidence>
<protein>
    <recommendedName>
        <fullName evidence="2">DUF2202 domain-containing protein</fullName>
    </recommendedName>
</protein>
<reference evidence="3 4" key="1">
    <citation type="journal article" date="2014" name="Genome Announc.">
        <title>Complete Genome Sequence of Amino Acid-Utilizing Eubacterium acidaminophilum al-2 (DSM 3953).</title>
        <authorList>
            <person name="Poehlein A."/>
            <person name="Andreesen J.R."/>
            <person name="Daniel R."/>
        </authorList>
    </citation>
    <scope>NUCLEOTIDE SEQUENCE [LARGE SCALE GENOMIC DNA]</scope>
    <source>
        <strain evidence="3 4">DSM 3953</strain>
    </source>
</reference>
<dbReference type="PROSITE" id="PS51257">
    <property type="entry name" value="PROKAR_LIPOPROTEIN"/>
    <property type="match status" value="1"/>
</dbReference>
<dbReference type="CDD" id="cd01048">
    <property type="entry name" value="Ferritin_like_AB2"/>
    <property type="match status" value="1"/>
</dbReference>
<dbReference type="Gene3D" id="1.20.1260.10">
    <property type="match status" value="1"/>
</dbReference>
<dbReference type="PATRIC" id="fig|1286171.3.peg.1880"/>
<evidence type="ECO:0000313" key="4">
    <source>
        <dbReference type="Proteomes" id="UP000019591"/>
    </source>
</evidence>
<dbReference type="HOGENOM" id="CLU_1228386_0_0_9"/>
<dbReference type="KEGG" id="eac:EAL2_c19310"/>
<dbReference type="InterPro" id="IPR009078">
    <property type="entry name" value="Ferritin-like_SF"/>
</dbReference>
<feature type="domain" description="DUF2202" evidence="2">
    <location>
        <begin position="100"/>
        <end position="222"/>
    </location>
</feature>
<feature type="compositionally biased region" description="Polar residues" evidence="1">
    <location>
        <begin position="38"/>
        <end position="62"/>
    </location>
</feature>
<gene>
    <name evidence="3" type="ORF">EAL2_c19310</name>
</gene>
<dbReference type="STRING" id="1286171.EAL2_c19310"/>
<proteinExistence type="predicted"/>
<accession>W8TM04</accession>